<dbReference type="InterPro" id="IPR023796">
    <property type="entry name" value="Serpin_dom"/>
</dbReference>
<dbReference type="EnsemblPlants" id="Kaladp0009s0002.1.v1.1">
    <property type="protein sequence ID" value="Kaladp0009s0002.1.v1.1.CDS.1"/>
    <property type="gene ID" value="Kaladp0009s0002.v1.1"/>
</dbReference>
<feature type="domain" description="Serpin" evidence="2">
    <location>
        <begin position="15"/>
        <end position="117"/>
    </location>
</feature>
<dbReference type="Proteomes" id="UP000594263">
    <property type="component" value="Unplaced"/>
</dbReference>
<dbReference type="AlphaFoldDB" id="A0A7N0REG8"/>
<dbReference type="Gene3D" id="3.30.497.10">
    <property type="entry name" value="Antithrombin, subunit I, domain 2"/>
    <property type="match status" value="1"/>
</dbReference>
<dbReference type="InterPro" id="IPR036186">
    <property type="entry name" value="Serpin_sf"/>
</dbReference>
<accession>A0A7N0REG8</accession>
<evidence type="ECO:0000256" key="1">
    <source>
        <dbReference type="ARBA" id="ARBA00009500"/>
    </source>
</evidence>
<keyword evidence="4" id="KW-1185">Reference proteome</keyword>
<organism evidence="3 4">
    <name type="scientific">Kalanchoe fedtschenkoi</name>
    <name type="common">Lavender scallops</name>
    <name type="synonym">South American air plant</name>
    <dbReference type="NCBI Taxonomy" id="63787"/>
    <lineage>
        <taxon>Eukaryota</taxon>
        <taxon>Viridiplantae</taxon>
        <taxon>Streptophyta</taxon>
        <taxon>Embryophyta</taxon>
        <taxon>Tracheophyta</taxon>
        <taxon>Spermatophyta</taxon>
        <taxon>Magnoliopsida</taxon>
        <taxon>eudicotyledons</taxon>
        <taxon>Gunneridae</taxon>
        <taxon>Pentapetalae</taxon>
        <taxon>Saxifragales</taxon>
        <taxon>Crassulaceae</taxon>
        <taxon>Kalanchoe</taxon>
    </lineage>
</organism>
<dbReference type="Gramene" id="Kaladp0009s0002.1.v1.1">
    <property type="protein sequence ID" value="Kaladp0009s0002.1.v1.1.CDS.1"/>
    <property type="gene ID" value="Kaladp0009s0002.v1.1"/>
</dbReference>
<protein>
    <recommendedName>
        <fullName evidence="2">Serpin domain-containing protein</fullName>
    </recommendedName>
</protein>
<dbReference type="PANTHER" id="PTHR11461:SF211">
    <property type="entry name" value="GH10112P-RELATED"/>
    <property type="match status" value="1"/>
</dbReference>
<dbReference type="InterPro" id="IPR000215">
    <property type="entry name" value="Serpin_fam"/>
</dbReference>
<name>A0A7N0REG8_KALFE</name>
<evidence type="ECO:0000259" key="2">
    <source>
        <dbReference type="Pfam" id="PF00079"/>
    </source>
</evidence>
<dbReference type="SUPFAM" id="SSF56574">
    <property type="entry name" value="Serpins"/>
    <property type="match status" value="1"/>
</dbReference>
<evidence type="ECO:0000313" key="3">
    <source>
        <dbReference type="EnsemblPlants" id="Kaladp0009s0002.1.v1.1.CDS.1"/>
    </source>
</evidence>
<comment type="similarity">
    <text evidence="1">Belongs to the serpin family.</text>
</comment>
<sequence>MNFGHTMDLREALASQTDVALTLTNRLIATEATSKNLVYSPVSIHVVLSLIAAGTKGQTLDQLLSFLKSKSSDDLGTFVSHLVDVLLADGAGNGGPKLAVANGVWVDASLKLKAKFE</sequence>
<dbReference type="PANTHER" id="PTHR11461">
    <property type="entry name" value="SERINE PROTEASE INHIBITOR, SERPIN"/>
    <property type="match status" value="1"/>
</dbReference>
<evidence type="ECO:0000313" key="4">
    <source>
        <dbReference type="Proteomes" id="UP000594263"/>
    </source>
</evidence>
<dbReference type="InterPro" id="IPR042178">
    <property type="entry name" value="Serpin_sf_1"/>
</dbReference>
<dbReference type="Pfam" id="PF00079">
    <property type="entry name" value="Serpin"/>
    <property type="match status" value="1"/>
</dbReference>
<reference evidence="3" key="1">
    <citation type="submission" date="2021-01" db="UniProtKB">
        <authorList>
            <consortium name="EnsemblPlants"/>
        </authorList>
    </citation>
    <scope>IDENTIFICATION</scope>
</reference>
<dbReference type="GO" id="GO:0005615">
    <property type="term" value="C:extracellular space"/>
    <property type="evidence" value="ECO:0007669"/>
    <property type="project" value="InterPro"/>
</dbReference>
<dbReference type="GO" id="GO:0004867">
    <property type="term" value="F:serine-type endopeptidase inhibitor activity"/>
    <property type="evidence" value="ECO:0007669"/>
    <property type="project" value="InterPro"/>
</dbReference>
<dbReference type="OMA" id="ACAVWHE"/>
<proteinExistence type="inferred from homology"/>